<evidence type="ECO:0000313" key="4">
    <source>
        <dbReference type="EMBL" id="EAW32488.1"/>
    </source>
</evidence>
<dbReference type="GO" id="GO:0098552">
    <property type="term" value="C:side of membrane"/>
    <property type="evidence" value="ECO:0007669"/>
    <property type="project" value="UniProtKB-ARBA"/>
</dbReference>
<evidence type="ECO:0000256" key="1">
    <source>
        <dbReference type="ARBA" id="ARBA00004167"/>
    </source>
</evidence>
<comment type="similarity">
    <text evidence="2">Belongs to the band 7/mec-2 family.</text>
</comment>
<dbReference type="InterPro" id="IPR032435">
    <property type="entry name" value="STML2-like_C"/>
</dbReference>
<dbReference type="InterPro" id="IPR001107">
    <property type="entry name" value="Band_7"/>
</dbReference>
<dbReference type="Gene3D" id="3.30.479.30">
    <property type="entry name" value="Band 7 domain"/>
    <property type="match status" value="1"/>
</dbReference>
<dbReference type="Pfam" id="PF16200">
    <property type="entry name" value="Band_7_C"/>
    <property type="match status" value="1"/>
</dbReference>
<evidence type="ECO:0000259" key="3">
    <source>
        <dbReference type="SMART" id="SM00244"/>
    </source>
</evidence>
<dbReference type="InterPro" id="IPR036013">
    <property type="entry name" value="Band_7/SPFH_dom_sf"/>
</dbReference>
<dbReference type="InterPro" id="IPR050710">
    <property type="entry name" value="Band7/mec-2_domain"/>
</dbReference>
<dbReference type="AlphaFoldDB" id="A0Y8N4"/>
<dbReference type="CDD" id="cd08829">
    <property type="entry name" value="SPFH_paraslipin"/>
    <property type="match status" value="1"/>
</dbReference>
<accession>A0Y8N4</accession>
<dbReference type="GO" id="GO:0005886">
    <property type="term" value="C:plasma membrane"/>
    <property type="evidence" value="ECO:0007669"/>
    <property type="project" value="UniProtKB-ARBA"/>
</dbReference>
<dbReference type="STRING" id="247633.GP2143_14571"/>
<protein>
    <submittedName>
        <fullName evidence="4">SPFH domain/Band 7 domain protein</fullName>
    </submittedName>
</protein>
<evidence type="ECO:0000313" key="5">
    <source>
        <dbReference type="Proteomes" id="UP000004931"/>
    </source>
</evidence>
<dbReference type="SMART" id="SM00244">
    <property type="entry name" value="PHB"/>
    <property type="match status" value="1"/>
</dbReference>
<dbReference type="Proteomes" id="UP000004931">
    <property type="component" value="Unassembled WGS sequence"/>
</dbReference>
<dbReference type="eggNOG" id="COG0330">
    <property type="taxonomic scope" value="Bacteria"/>
</dbReference>
<dbReference type="PANTHER" id="PTHR43327:SF10">
    <property type="entry name" value="STOMATIN-LIKE PROTEIN 2, MITOCHONDRIAL"/>
    <property type="match status" value="1"/>
</dbReference>
<gene>
    <name evidence="4" type="ORF">GP2143_14571</name>
</gene>
<dbReference type="InterPro" id="IPR001972">
    <property type="entry name" value="Stomatin_HflK_fam"/>
</dbReference>
<dbReference type="Pfam" id="PF01145">
    <property type="entry name" value="Band_7"/>
    <property type="match status" value="1"/>
</dbReference>
<dbReference type="OrthoDB" id="9809197at2"/>
<dbReference type="EMBL" id="AAVT01000001">
    <property type="protein sequence ID" value="EAW32488.1"/>
    <property type="molecule type" value="Genomic_DNA"/>
</dbReference>
<keyword evidence="5" id="KW-1185">Reference proteome</keyword>
<comment type="subcellular location">
    <subcellularLocation>
        <location evidence="1">Membrane</location>
        <topology evidence="1">Single-pass membrane protein</topology>
    </subcellularLocation>
</comment>
<reference evidence="4 5" key="1">
    <citation type="journal article" date="2010" name="J. Bacteriol.">
        <title>Genome sequence of the oligotrophic marine Gammaproteobacterium HTCC2143, isolated from the Oregon Coast.</title>
        <authorList>
            <person name="Oh H.M."/>
            <person name="Kang I."/>
            <person name="Ferriera S."/>
            <person name="Giovannoni S.J."/>
            <person name="Cho J.C."/>
        </authorList>
    </citation>
    <scope>NUCLEOTIDE SEQUENCE [LARGE SCALE GENOMIC DNA]</scope>
    <source>
        <strain evidence="4 5">HTCC2143</strain>
    </source>
</reference>
<organism evidence="4 5">
    <name type="scientific">marine gamma proteobacterium HTCC2143</name>
    <dbReference type="NCBI Taxonomy" id="247633"/>
    <lineage>
        <taxon>Bacteria</taxon>
        <taxon>Pseudomonadati</taxon>
        <taxon>Pseudomonadota</taxon>
        <taxon>Gammaproteobacteria</taxon>
        <taxon>Cellvibrionales</taxon>
        <taxon>Spongiibacteraceae</taxon>
        <taxon>BD1-7 clade</taxon>
    </lineage>
</organism>
<comment type="caution">
    <text evidence="4">The sequence shown here is derived from an EMBL/GenBank/DDBJ whole genome shotgun (WGS) entry which is preliminary data.</text>
</comment>
<feature type="domain" description="Band 7" evidence="3">
    <location>
        <begin position="25"/>
        <end position="183"/>
    </location>
</feature>
<sequence length="331" mass="35475">MEILQSLLTSPLLWFAIVALYTLKKGIHFVPQNRGYVIYTLGKYDKTLNAGLNFIIPFIQTVAADRNLKEQSLDISAQAAITKDNITLLLDGILFMKVTDAAAATNNITDYKVSVVQLAMTTMRNAIGEMELDECFQSRDAINAKILGAMTEATAPWGVMVTRYEIKDITPPQSIREDMEKQMTAEREKRSVILTAEGVKSAAITRAEGDKQARVLDAEAAKAELVLAAEASKTAQVLEATGKSEAITLVAKAEAMALDVIGEAANSEQGQTAVTLTLAQDAIKAHQAIAAKSTVVLTDGKTGDNIASTVAQAIAVSTSLKLDAGDIKTER</sequence>
<dbReference type="SUPFAM" id="SSF117892">
    <property type="entry name" value="Band 7/SPFH domain"/>
    <property type="match status" value="1"/>
</dbReference>
<dbReference type="PANTHER" id="PTHR43327">
    <property type="entry name" value="STOMATIN-LIKE PROTEIN 2, MITOCHONDRIAL"/>
    <property type="match status" value="1"/>
</dbReference>
<proteinExistence type="inferred from homology"/>
<name>A0Y8N4_9GAMM</name>
<dbReference type="PRINTS" id="PR00721">
    <property type="entry name" value="STOMATIN"/>
</dbReference>
<evidence type="ECO:0000256" key="2">
    <source>
        <dbReference type="ARBA" id="ARBA00008164"/>
    </source>
</evidence>
<dbReference type="FunFam" id="3.30.479.30:FF:000004">
    <property type="entry name" value="Putative membrane protease family, stomatin"/>
    <property type="match status" value="1"/>
</dbReference>